<accession>A0A9N8ERZ2</accession>
<evidence type="ECO:0000313" key="5">
    <source>
        <dbReference type="Proteomes" id="UP001153069"/>
    </source>
</evidence>
<dbReference type="PANTHER" id="PTHR43272:SF33">
    <property type="entry name" value="AMP-BINDING DOMAIN-CONTAINING PROTEIN-RELATED"/>
    <property type="match status" value="1"/>
</dbReference>
<feature type="domain" description="AMP-dependent synthetase/ligase" evidence="3">
    <location>
        <begin position="13"/>
        <end position="387"/>
    </location>
</feature>
<dbReference type="PANTHER" id="PTHR43272">
    <property type="entry name" value="LONG-CHAIN-FATTY-ACID--COA LIGASE"/>
    <property type="match status" value="1"/>
</dbReference>
<dbReference type="InterPro" id="IPR042099">
    <property type="entry name" value="ANL_N_sf"/>
</dbReference>
<dbReference type="GO" id="GO:0005524">
    <property type="term" value="F:ATP binding"/>
    <property type="evidence" value="ECO:0007669"/>
    <property type="project" value="UniProtKB-KW"/>
</dbReference>
<keyword evidence="1" id="KW-0547">Nucleotide-binding</keyword>
<dbReference type="InterPro" id="IPR020459">
    <property type="entry name" value="AMP-binding"/>
</dbReference>
<keyword evidence="5" id="KW-1185">Reference proteome</keyword>
<dbReference type="Pfam" id="PF23562">
    <property type="entry name" value="AMP-binding_C_3"/>
    <property type="match status" value="1"/>
</dbReference>
<dbReference type="PRINTS" id="PR00154">
    <property type="entry name" value="AMPBINDING"/>
</dbReference>
<dbReference type="AlphaFoldDB" id="A0A9N8ERZ2"/>
<dbReference type="InterPro" id="IPR000873">
    <property type="entry name" value="AMP-dep_synth/lig_dom"/>
</dbReference>
<organism evidence="4 5">
    <name type="scientific">Seminavis robusta</name>
    <dbReference type="NCBI Taxonomy" id="568900"/>
    <lineage>
        <taxon>Eukaryota</taxon>
        <taxon>Sar</taxon>
        <taxon>Stramenopiles</taxon>
        <taxon>Ochrophyta</taxon>
        <taxon>Bacillariophyta</taxon>
        <taxon>Bacillariophyceae</taxon>
        <taxon>Bacillariophycidae</taxon>
        <taxon>Naviculales</taxon>
        <taxon>Naviculaceae</taxon>
        <taxon>Seminavis</taxon>
    </lineage>
</organism>
<comment type="caution">
    <text evidence="4">The sequence shown here is derived from an EMBL/GenBank/DDBJ whole genome shotgun (WGS) entry which is preliminary data.</text>
</comment>
<reference evidence="4" key="1">
    <citation type="submission" date="2020-06" db="EMBL/GenBank/DDBJ databases">
        <authorList>
            <consortium name="Plant Systems Biology data submission"/>
        </authorList>
    </citation>
    <scope>NUCLEOTIDE SEQUENCE</scope>
    <source>
        <strain evidence="4">D6</strain>
    </source>
</reference>
<dbReference type="Proteomes" id="UP001153069">
    <property type="component" value="Unassembled WGS sequence"/>
</dbReference>
<gene>
    <name evidence="4" type="ORF">SEMRO_1485_G276580.1</name>
</gene>
<dbReference type="InterPro" id="IPR020845">
    <property type="entry name" value="AMP-binding_CS"/>
</dbReference>
<evidence type="ECO:0000313" key="4">
    <source>
        <dbReference type="EMBL" id="CAB9524024.1"/>
    </source>
</evidence>
<dbReference type="Gene3D" id="3.40.50.12780">
    <property type="entry name" value="N-terminal domain of ligase-like"/>
    <property type="match status" value="1"/>
</dbReference>
<dbReference type="OrthoDB" id="3633556at2759"/>
<protein>
    <submittedName>
        <fullName evidence="4">7a-methyl-1,5-dioxo-octahydro-1H-inden-4-yl</fullName>
    </submittedName>
</protein>
<dbReference type="SUPFAM" id="SSF56801">
    <property type="entry name" value="Acetyl-CoA synthetase-like"/>
    <property type="match status" value="1"/>
</dbReference>
<dbReference type="GO" id="GO:0016020">
    <property type="term" value="C:membrane"/>
    <property type="evidence" value="ECO:0007669"/>
    <property type="project" value="TreeGrafter"/>
</dbReference>
<keyword evidence="2" id="KW-0067">ATP-binding</keyword>
<evidence type="ECO:0000256" key="1">
    <source>
        <dbReference type="ARBA" id="ARBA00022741"/>
    </source>
</evidence>
<proteinExistence type="predicted"/>
<dbReference type="Pfam" id="PF00501">
    <property type="entry name" value="AMP-binding"/>
    <property type="match status" value="1"/>
</dbReference>
<evidence type="ECO:0000256" key="2">
    <source>
        <dbReference type="ARBA" id="ARBA00022840"/>
    </source>
</evidence>
<sequence>MNQTTFLSAFLSHCEETPDKVWLTQPMNNKGVLKTWTFKEALDEAKQMAGFLESKNFEKGTKIAICSKNCAWWVLADISIMLAGHVSVPVYPTLTRDTTAYILEHSESKLLFVGKLDQKPWEEMKIGIPDDLEKVCLPLGIDSSVGARWNDLIEKAESIKETVDRAPEELATIIYTSGSTGKPKGVMLSFKAMTAAVSTICDVYNISARDRWLSYLPLSHAMERFLMNCCMHSGMVIYYPWSLDTFVVDLQRCRPTVFVSVPRLWMKFQQAVTSKLPNVWLQFLLRIPIIGGLVQKKILSGLGLDACRFAISGSAPISPELLMFYSRLGLNMMEGYGMTENYALSHCGRIGRTRVGYVGETYPGVEHRLTEEGEVEVKTPGLMMGYFKNEEATKATITEDGWLKTGDRGSIDKMGRLKITGRTKEIFKTSKGKYVAPSPIENKLNVSDHIELSCVTGTGFPQPFAILQLSEASKKAASESLKAQAEITKQLEAFRKGSINKVVDPHEALDRLVIVKDEWLPENGLLTPTQKMMRTKIENKYKSHYEQWSSSKKTVVWHGW</sequence>
<dbReference type="GO" id="GO:0004467">
    <property type="term" value="F:long-chain fatty acid-CoA ligase activity"/>
    <property type="evidence" value="ECO:0007669"/>
    <property type="project" value="TreeGrafter"/>
</dbReference>
<name>A0A9N8ERZ2_9STRA</name>
<dbReference type="PROSITE" id="PS00455">
    <property type="entry name" value="AMP_BINDING"/>
    <property type="match status" value="1"/>
</dbReference>
<evidence type="ECO:0000259" key="3">
    <source>
        <dbReference type="Pfam" id="PF00501"/>
    </source>
</evidence>
<dbReference type="EMBL" id="CAICTM010001483">
    <property type="protein sequence ID" value="CAB9524024.1"/>
    <property type="molecule type" value="Genomic_DNA"/>
</dbReference>